<feature type="transmembrane region" description="Helical" evidence="1">
    <location>
        <begin position="192"/>
        <end position="211"/>
    </location>
</feature>
<feature type="transmembrane region" description="Helical" evidence="1">
    <location>
        <begin position="217"/>
        <end position="238"/>
    </location>
</feature>
<evidence type="ECO:0000256" key="1">
    <source>
        <dbReference type="SAM" id="Phobius"/>
    </source>
</evidence>
<keyword evidence="4" id="KW-1185">Reference proteome</keyword>
<feature type="domain" description="CAAX prenyl protease 2/Lysostaphin resistance protein A-like" evidence="2">
    <location>
        <begin position="158"/>
        <end position="255"/>
    </location>
</feature>
<dbReference type="GeneID" id="93713233"/>
<gene>
    <name evidence="3" type="ORF">SAMN02745910_04712</name>
</gene>
<feature type="transmembrane region" description="Helical" evidence="1">
    <location>
        <begin position="82"/>
        <end position="100"/>
    </location>
</feature>
<organism evidence="3 4">
    <name type="scientific">Priestia endophytica DSM 13796</name>
    <dbReference type="NCBI Taxonomy" id="1121089"/>
    <lineage>
        <taxon>Bacteria</taxon>
        <taxon>Bacillati</taxon>
        <taxon>Bacillota</taxon>
        <taxon>Bacilli</taxon>
        <taxon>Bacillales</taxon>
        <taxon>Bacillaceae</taxon>
        <taxon>Priestia</taxon>
    </lineage>
</organism>
<dbReference type="Proteomes" id="UP000182762">
    <property type="component" value="Unassembled WGS sequence"/>
</dbReference>
<sequence length="266" mass="31247">MLSETKKSTEKQSLNEWFNSYVQETKNDTEDIFKAISSIPTYKFIIQFLVSLLVTIIYTADVDFYQNLIRIVTEQNSISRNLISTVCFTLIQVLCFYLLFRKNIKWFFKKISWRQIKWAFYFSVVALLISMSIALLITKSSYALDSNPSIEDQGIVQVIKLIIGLLGEEILFFSTFFLVLSLCLKKNFKKRMLNLYVSILFSCLVFGLAHLWTYDFNIVQCLIVIGLPSAIKVILYLWSKNLWCTYLQHFMYDFIVFLLVIMYSYS</sequence>
<dbReference type="GO" id="GO:0008233">
    <property type="term" value="F:peptidase activity"/>
    <property type="evidence" value="ECO:0007669"/>
    <property type="project" value="UniProtKB-KW"/>
</dbReference>
<dbReference type="RefSeq" id="WP_061802842.1">
    <property type="nucleotide sequence ID" value="NZ_FOXX01000019.1"/>
</dbReference>
<comment type="caution">
    <text evidence="3">The sequence shown here is derived from an EMBL/GenBank/DDBJ whole genome shotgun (WGS) entry which is preliminary data.</text>
</comment>
<evidence type="ECO:0000313" key="4">
    <source>
        <dbReference type="Proteomes" id="UP000182762"/>
    </source>
</evidence>
<dbReference type="InterPro" id="IPR003675">
    <property type="entry name" value="Rce1/LyrA-like_dom"/>
</dbReference>
<keyword evidence="3" id="KW-0378">Hydrolase</keyword>
<evidence type="ECO:0000259" key="2">
    <source>
        <dbReference type="Pfam" id="PF02517"/>
    </source>
</evidence>
<feature type="transmembrane region" description="Helical" evidence="1">
    <location>
        <begin position="120"/>
        <end position="138"/>
    </location>
</feature>
<feature type="transmembrane region" description="Helical" evidence="1">
    <location>
        <begin position="44"/>
        <end position="62"/>
    </location>
</feature>
<accession>A0A1I6C0M8</accession>
<reference evidence="3 4" key="1">
    <citation type="submission" date="2016-10" db="EMBL/GenBank/DDBJ databases">
        <authorList>
            <person name="Varghese N."/>
            <person name="Submissions S."/>
        </authorList>
    </citation>
    <scope>NUCLEOTIDE SEQUENCE [LARGE SCALE GENOMIC DNA]</scope>
    <source>
        <strain evidence="3 4">DSM 13796</strain>
    </source>
</reference>
<keyword evidence="3" id="KW-0645">Protease</keyword>
<evidence type="ECO:0000313" key="3">
    <source>
        <dbReference type="EMBL" id="SFQ86743.1"/>
    </source>
</evidence>
<feature type="transmembrane region" description="Helical" evidence="1">
    <location>
        <begin position="250"/>
        <end position="265"/>
    </location>
</feature>
<dbReference type="Pfam" id="PF02517">
    <property type="entry name" value="Rce1-like"/>
    <property type="match status" value="1"/>
</dbReference>
<protein>
    <submittedName>
        <fullName evidence="3">CAAX protease self-immunity</fullName>
    </submittedName>
</protein>
<proteinExistence type="predicted"/>
<dbReference type="GO" id="GO:0006508">
    <property type="term" value="P:proteolysis"/>
    <property type="evidence" value="ECO:0007669"/>
    <property type="project" value="UniProtKB-KW"/>
</dbReference>
<feature type="transmembrane region" description="Helical" evidence="1">
    <location>
        <begin position="158"/>
        <end position="180"/>
    </location>
</feature>
<keyword evidence="1" id="KW-0472">Membrane</keyword>
<dbReference type="EMBL" id="FOXX01000019">
    <property type="protein sequence ID" value="SFQ86743.1"/>
    <property type="molecule type" value="Genomic_DNA"/>
</dbReference>
<keyword evidence="1" id="KW-1133">Transmembrane helix</keyword>
<name>A0A1I6C0M8_9BACI</name>
<keyword evidence="1" id="KW-0812">Transmembrane</keyword>